<dbReference type="GeneID" id="37200271"/>
<feature type="region of interest" description="Disordered" evidence="1">
    <location>
        <begin position="1"/>
        <end position="21"/>
    </location>
</feature>
<proteinExistence type="predicted"/>
<sequence>MAGFNTIQRPASGPLSPRPRTDLQLAADAWKFVGRQVQKVRNRRREKKGSGDKTESGSVFSEAETIVTDGDQGTMKERKEEKEEKEENVEGKDGGK</sequence>
<dbReference type="AlphaFoldDB" id="A0A395HIX0"/>
<dbReference type="RefSeq" id="XP_025546537.1">
    <property type="nucleotide sequence ID" value="XM_025695982.1"/>
</dbReference>
<accession>A0A395HIX0</accession>
<evidence type="ECO:0000256" key="1">
    <source>
        <dbReference type="SAM" id="MobiDB-lite"/>
    </source>
</evidence>
<evidence type="ECO:0000313" key="3">
    <source>
        <dbReference type="Proteomes" id="UP000248961"/>
    </source>
</evidence>
<name>A0A395HIX0_ASPHC</name>
<dbReference type="Proteomes" id="UP000248961">
    <property type="component" value="Unassembled WGS sequence"/>
</dbReference>
<feature type="region of interest" description="Disordered" evidence="1">
    <location>
        <begin position="38"/>
        <end position="96"/>
    </location>
</feature>
<dbReference type="VEuPathDB" id="FungiDB:BO97DRAFT_409042"/>
<protein>
    <submittedName>
        <fullName evidence="2">Uncharacterized protein</fullName>
    </submittedName>
</protein>
<dbReference type="EMBL" id="KZ824333">
    <property type="protein sequence ID" value="RAL07383.1"/>
    <property type="molecule type" value="Genomic_DNA"/>
</dbReference>
<dbReference type="OrthoDB" id="4303010at2759"/>
<keyword evidence="3" id="KW-1185">Reference proteome</keyword>
<evidence type="ECO:0000313" key="2">
    <source>
        <dbReference type="EMBL" id="RAL07383.1"/>
    </source>
</evidence>
<reference evidence="2 3" key="1">
    <citation type="submission" date="2018-02" db="EMBL/GenBank/DDBJ databases">
        <title>The genomes of Aspergillus section Nigri reveals drivers in fungal speciation.</title>
        <authorList>
            <consortium name="DOE Joint Genome Institute"/>
            <person name="Vesth T.C."/>
            <person name="Nybo J."/>
            <person name="Theobald S."/>
            <person name="Brandl J."/>
            <person name="Frisvad J.C."/>
            <person name="Nielsen K.F."/>
            <person name="Lyhne E.K."/>
            <person name="Kogle M.E."/>
            <person name="Kuo A."/>
            <person name="Riley R."/>
            <person name="Clum A."/>
            <person name="Nolan M."/>
            <person name="Lipzen A."/>
            <person name="Salamov A."/>
            <person name="Henrissat B."/>
            <person name="Wiebenga A."/>
            <person name="De vries R.P."/>
            <person name="Grigoriev I.V."/>
            <person name="Mortensen U.H."/>
            <person name="Andersen M.R."/>
            <person name="Baker S.E."/>
        </authorList>
    </citation>
    <scope>NUCLEOTIDE SEQUENCE [LARGE SCALE GENOMIC DNA]</scope>
    <source>
        <strain evidence="2 3">CBS 101889</strain>
    </source>
</reference>
<gene>
    <name evidence="2" type="ORF">BO97DRAFT_409042</name>
</gene>
<organism evidence="2 3">
    <name type="scientific">Aspergillus homomorphus (strain CBS 101889)</name>
    <dbReference type="NCBI Taxonomy" id="1450537"/>
    <lineage>
        <taxon>Eukaryota</taxon>
        <taxon>Fungi</taxon>
        <taxon>Dikarya</taxon>
        <taxon>Ascomycota</taxon>
        <taxon>Pezizomycotina</taxon>
        <taxon>Eurotiomycetes</taxon>
        <taxon>Eurotiomycetidae</taxon>
        <taxon>Eurotiales</taxon>
        <taxon>Aspergillaceae</taxon>
        <taxon>Aspergillus</taxon>
        <taxon>Aspergillus subgen. Circumdati</taxon>
    </lineage>
</organism>
<feature type="compositionally biased region" description="Basic residues" evidence="1">
    <location>
        <begin position="38"/>
        <end position="47"/>
    </location>
</feature>